<name>A0ABR9VP37_9SYNC</name>
<evidence type="ECO:0000313" key="8">
    <source>
        <dbReference type="EMBL" id="MBE9253104.1"/>
    </source>
</evidence>
<comment type="similarity">
    <text evidence="6">Belongs to the RuvA family.</text>
</comment>
<dbReference type="InterPro" id="IPR010994">
    <property type="entry name" value="RuvA_2-like"/>
</dbReference>
<keyword evidence="4 6" id="KW-0233">DNA recombination</keyword>
<organism evidence="8 9">
    <name type="scientific">Synechocystis salina LEGE 00031</name>
    <dbReference type="NCBI Taxonomy" id="1828736"/>
    <lineage>
        <taxon>Bacteria</taxon>
        <taxon>Bacillati</taxon>
        <taxon>Cyanobacteriota</taxon>
        <taxon>Cyanophyceae</taxon>
        <taxon>Synechococcales</taxon>
        <taxon>Merismopediaceae</taxon>
        <taxon>Synechocystis</taxon>
    </lineage>
</organism>
<dbReference type="Gene3D" id="2.40.50.140">
    <property type="entry name" value="Nucleic acid-binding proteins"/>
    <property type="match status" value="1"/>
</dbReference>
<dbReference type="Pfam" id="PF07499">
    <property type="entry name" value="RuvA_C"/>
    <property type="match status" value="1"/>
</dbReference>
<dbReference type="InterPro" id="IPR011114">
    <property type="entry name" value="RuvA_C"/>
</dbReference>
<feature type="region of interest" description="Domain III" evidence="6">
    <location>
        <begin position="156"/>
        <end position="211"/>
    </location>
</feature>
<keyword evidence="9" id="KW-1185">Reference proteome</keyword>
<keyword evidence="2 6" id="KW-0227">DNA damage</keyword>
<dbReference type="Pfam" id="PF14520">
    <property type="entry name" value="HHH_5"/>
    <property type="match status" value="1"/>
</dbReference>
<comment type="subunit">
    <text evidence="6">Homotetramer. Forms an RuvA(8)-RuvB(12)-Holliday junction (HJ) complex. HJ DNA is sandwiched between 2 RuvA tetramers; dsDNA enters through RuvA and exits via RuvB. An RuvB hexamer assembles on each DNA strand where it exits the tetramer. Each RuvB hexamer is contacted by two RuvA subunits (via domain III) on 2 adjacent RuvB subunits; this complex drives branch migration. In the full resolvosome a probable DNA-RuvA(4)-RuvB(12)-RuvC(2) complex forms which resolves the HJ.</text>
</comment>
<dbReference type="NCBIfam" id="TIGR00084">
    <property type="entry name" value="ruvA"/>
    <property type="match status" value="1"/>
</dbReference>
<feature type="domain" description="Helix-hairpin-helix DNA-binding motif class 1" evidence="7">
    <location>
        <begin position="114"/>
        <end position="133"/>
    </location>
</feature>
<evidence type="ECO:0000256" key="4">
    <source>
        <dbReference type="ARBA" id="ARBA00023172"/>
    </source>
</evidence>
<dbReference type="HAMAP" id="MF_00031">
    <property type="entry name" value="DNA_HJ_migration_RuvA"/>
    <property type="match status" value="1"/>
</dbReference>
<gene>
    <name evidence="6 8" type="primary">ruvA</name>
    <name evidence="8" type="ORF">IQ217_04345</name>
</gene>
<evidence type="ECO:0000256" key="3">
    <source>
        <dbReference type="ARBA" id="ARBA00023125"/>
    </source>
</evidence>
<comment type="function">
    <text evidence="6">The RuvA-RuvB-RuvC complex processes Holliday junction (HJ) DNA during genetic recombination and DNA repair, while the RuvA-RuvB complex plays an important role in the rescue of blocked DNA replication forks via replication fork reversal (RFR). RuvA specifically binds to HJ cruciform DNA, conferring on it an open structure. The RuvB hexamer acts as an ATP-dependent pump, pulling dsDNA into and through the RuvAB complex. HJ branch migration allows RuvC to scan DNA until it finds its consensus sequence, where it cleaves and resolves the cruciform DNA.</text>
</comment>
<evidence type="ECO:0000313" key="9">
    <source>
        <dbReference type="Proteomes" id="UP000658720"/>
    </source>
</evidence>
<keyword evidence="5 6" id="KW-0234">DNA repair</keyword>
<keyword evidence="3 6" id="KW-0238">DNA-binding</keyword>
<reference evidence="8 9" key="1">
    <citation type="submission" date="2020-10" db="EMBL/GenBank/DDBJ databases">
        <authorList>
            <person name="Castelo-Branco R."/>
            <person name="Eusebio N."/>
            <person name="Adriana R."/>
            <person name="Vieira A."/>
            <person name="Brugerolle De Fraissinette N."/>
            <person name="Rezende De Castro R."/>
            <person name="Schneider M.P."/>
            <person name="Vasconcelos V."/>
            <person name="Leao P.N."/>
        </authorList>
    </citation>
    <scope>NUCLEOTIDE SEQUENCE [LARGE SCALE GENOMIC DNA]</scope>
    <source>
        <strain evidence="8 9">LEGE 00031</strain>
    </source>
</reference>
<dbReference type="CDD" id="cd14332">
    <property type="entry name" value="UBA_RuvA_C"/>
    <property type="match status" value="1"/>
</dbReference>
<comment type="subcellular location">
    <subcellularLocation>
        <location evidence="6">Cytoplasm</location>
    </subcellularLocation>
</comment>
<dbReference type="Gene3D" id="1.10.150.20">
    <property type="entry name" value="5' to 3' exonuclease, C-terminal subdomain"/>
    <property type="match status" value="1"/>
</dbReference>
<dbReference type="InterPro" id="IPR003583">
    <property type="entry name" value="Hlx-hairpin-Hlx_DNA-bd_motif"/>
</dbReference>
<dbReference type="EMBL" id="JADEVV010000008">
    <property type="protein sequence ID" value="MBE9253104.1"/>
    <property type="molecule type" value="Genomic_DNA"/>
</dbReference>
<evidence type="ECO:0000259" key="7">
    <source>
        <dbReference type="SMART" id="SM00278"/>
    </source>
</evidence>
<dbReference type="RefSeq" id="WP_194019043.1">
    <property type="nucleotide sequence ID" value="NZ_JADEVV010000008.1"/>
</dbReference>
<dbReference type="InterPro" id="IPR013849">
    <property type="entry name" value="DNA_helicase_Holl-junc_RuvA_I"/>
</dbReference>
<comment type="caution">
    <text evidence="8">The sequence shown here is derived from an EMBL/GenBank/DDBJ whole genome shotgun (WGS) entry which is preliminary data.</text>
</comment>
<dbReference type="SUPFAM" id="SSF47781">
    <property type="entry name" value="RuvA domain 2-like"/>
    <property type="match status" value="1"/>
</dbReference>
<dbReference type="SUPFAM" id="SSF50249">
    <property type="entry name" value="Nucleic acid-binding proteins"/>
    <property type="match status" value="1"/>
</dbReference>
<comment type="domain">
    <text evidence="6">Has three domains with a flexible linker between the domains II and III and assumes an 'L' shape. Domain III is highly mobile and contacts RuvB.</text>
</comment>
<dbReference type="Proteomes" id="UP000658720">
    <property type="component" value="Unassembled WGS sequence"/>
</dbReference>
<dbReference type="InterPro" id="IPR012340">
    <property type="entry name" value="NA-bd_OB-fold"/>
</dbReference>
<sequence length="211" mass="23292">MIQFLHGQVITVTKNIQNRWFLILSVNGVGYELQVPHSLAQQWTPPPPEPQQVFTHLLVRQDQMALFGFGRLAERDLFGQLMGVTGIGAQLAIALIETLGFEGLVQAVVTGNIKQLCQTPGVGKKGAERLALELKSKLSQWHKLQMGAGEIDSALPQTALLEDLEMTLLALGYSQTEIQQAIAMVSQFPEVAQSDDPEIWIRQAIGWLSDH</sequence>
<accession>A0ABR9VP37</accession>
<keyword evidence="1 6" id="KW-0963">Cytoplasm</keyword>
<evidence type="ECO:0000256" key="1">
    <source>
        <dbReference type="ARBA" id="ARBA00022490"/>
    </source>
</evidence>
<dbReference type="Pfam" id="PF01330">
    <property type="entry name" value="RuvA_N"/>
    <property type="match status" value="1"/>
</dbReference>
<evidence type="ECO:0000256" key="2">
    <source>
        <dbReference type="ARBA" id="ARBA00022763"/>
    </source>
</evidence>
<comment type="caution">
    <text evidence="6">Lacks conserved residue(s) required for the propagation of feature annotation.</text>
</comment>
<feature type="domain" description="Helix-hairpin-helix DNA-binding motif class 1" evidence="7">
    <location>
        <begin position="79"/>
        <end position="98"/>
    </location>
</feature>
<dbReference type="InterPro" id="IPR000085">
    <property type="entry name" value="RuvA"/>
</dbReference>
<dbReference type="SMART" id="SM00278">
    <property type="entry name" value="HhH1"/>
    <property type="match status" value="2"/>
</dbReference>
<protein>
    <recommendedName>
        <fullName evidence="6">Holliday junction branch migration complex subunit RuvA</fullName>
    </recommendedName>
</protein>
<proteinExistence type="inferred from homology"/>
<evidence type="ECO:0000256" key="6">
    <source>
        <dbReference type="HAMAP-Rule" id="MF_00031"/>
    </source>
</evidence>
<evidence type="ECO:0000256" key="5">
    <source>
        <dbReference type="ARBA" id="ARBA00023204"/>
    </source>
</evidence>